<dbReference type="Proteomes" id="UP001283361">
    <property type="component" value="Unassembled WGS sequence"/>
</dbReference>
<gene>
    <name evidence="2" type="ORF">RRG08_021540</name>
</gene>
<keyword evidence="3" id="KW-1185">Reference proteome</keyword>
<dbReference type="EMBL" id="JAWDGP010008106">
    <property type="protein sequence ID" value="KAK3690841.1"/>
    <property type="molecule type" value="Genomic_DNA"/>
</dbReference>
<name>A0AAE0XDG2_9GAST</name>
<accession>A0AAE0XDG2</accession>
<feature type="compositionally biased region" description="Basic and acidic residues" evidence="1">
    <location>
        <begin position="18"/>
        <end position="30"/>
    </location>
</feature>
<protein>
    <submittedName>
        <fullName evidence="2">Uncharacterized protein</fullName>
    </submittedName>
</protein>
<organism evidence="2 3">
    <name type="scientific">Elysia crispata</name>
    <name type="common">lettuce slug</name>
    <dbReference type="NCBI Taxonomy" id="231223"/>
    <lineage>
        <taxon>Eukaryota</taxon>
        <taxon>Metazoa</taxon>
        <taxon>Spiralia</taxon>
        <taxon>Lophotrochozoa</taxon>
        <taxon>Mollusca</taxon>
        <taxon>Gastropoda</taxon>
        <taxon>Heterobranchia</taxon>
        <taxon>Euthyneura</taxon>
        <taxon>Panpulmonata</taxon>
        <taxon>Sacoglossa</taxon>
        <taxon>Placobranchoidea</taxon>
        <taxon>Plakobranchidae</taxon>
        <taxon>Elysia</taxon>
    </lineage>
</organism>
<sequence length="66" mass="7116">MELQSGAEQPLAFLKNPVKSDNKGLTKDDSTAPPETAATKLPTALAQFLPHNKPGKQEQPVLRPHS</sequence>
<reference evidence="2" key="1">
    <citation type="journal article" date="2023" name="G3 (Bethesda)">
        <title>A reference genome for the long-term kleptoplast-retaining sea slug Elysia crispata morphotype clarki.</title>
        <authorList>
            <person name="Eastman K.E."/>
            <person name="Pendleton A.L."/>
            <person name="Shaikh M.A."/>
            <person name="Suttiyut T."/>
            <person name="Ogas R."/>
            <person name="Tomko P."/>
            <person name="Gavelis G."/>
            <person name="Widhalm J.R."/>
            <person name="Wisecaver J.H."/>
        </authorList>
    </citation>
    <scope>NUCLEOTIDE SEQUENCE</scope>
    <source>
        <strain evidence="2">ECLA1</strain>
    </source>
</reference>
<proteinExistence type="predicted"/>
<feature type="region of interest" description="Disordered" evidence="1">
    <location>
        <begin position="1"/>
        <end position="41"/>
    </location>
</feature>
<feature type="region of interest" description="Disordered" evidence="1">
    <location>
        <begin position="47"/>
        <end position="66"/>
    </location>
</feature>
<evidence type="ECO:0000313" key="3">
    <source>
        <dbReference type="Proteomes" id="UP001283361"/>
    </source>
</evidence>
<evidence type="ECO:0000256" key="1">
    <source>
        <dbReference type="SAM" id="MobiDB-lite"/>
    </source>
</evidence>
<dbReference type="AlphaFoldDB" id="A0AAE0XDG2"/>
<comment type="caution">
    <text evidence="2">The sequence shown here is derived from an EMBL/GenBank/DDBJ whole genome shotgun (WGS) entry which is preliminary data.</text>
</comment>
<evidence type="ECO:0000313" key="2">
    <source>
        <dbReference type="EMBL" id="KAK3690841.1"/>
    </source>
</evidence>